<evidence type="ECO:0000313" key="2">
    <source>
        <dbReference type="Proteomes" id="UP000182229"/>
    </source>
</evidence>
<evidence type="ECO:0000313" key="1">
    <source>
        <dbReference type="EMBL" id="OJH34179.1"/>
    </source>
</evidence>
<dbReference type="AlphaFoldDB" id="A0A1L9AVZ2"/>
<accession>A0A1L9AVZ2</accession>
<reference evidence="2" key="1">
    <citation type="submission" date="2016-11" db="EMBL/GenBank/DDBJ databases">
        <authorList>
            <person name="Shukria A."/>
            <person name="Stevens D.C."/>
        </authorList>
    </citation>
    <scope>NUCLEOTIDE SEQUENCE [LARGE SCALE GENOMIC DNA]</scope>
    <source>
        <strain evidence="2">Cbfe23</strain>
    </source>
</reference>
<protein>
    <submittedName>
        <fullName evidence="1">Uncharacterized protein</fullName>
    </submittedName>
</protein>
<dbReference type="STRING" id="83449.BON30_44450"/>
<gene>
    <name evidence="1" type="ORF">BON30_44450</name>
</gene>
<sequence>MGNHLSDAGKLPARLKRSSDYRDKGYKHIKGNGGRKSVYADLDVIQGVLLTRRTTTRDKGVVKKGSRAHARRYTFTYGNNFQIGKSPYANQGHHLLPEEAFSDKFFDSNQFRMLQGVDYNINNGENIIFLPAREEDTAFHLLPFHQGPHPDYTRQVDADMQDVKDVLDKALAKDKKHKKWNPPEDLKDKLMKLQEDYWDMLVAAGPIPINKFVKPAAKKKGLTKSKKP</sequence>
<reference evidence="1 2" key="2">
    <citation type="submission" date="2016-12" db="EMBL/GenBank/DDBJ databases">
        <title>Draft Genome Sequence of Cystobacter ferrugineus Strain Cbfe23.</title>
        <authorList>
            <person name="Akbar S."/>
            <person name="Dowd S.E."/>
            <person name="Stevens D.C."/>
        </authorList>
    </citation>
    <scope>NUCLEOTIDE SEQUENCE [LARGE SCALE GENOMIC DNA]</scope>
    <source>
        <strain evidence="1 2">Cbfe23</strain>
    </source>
</reference>
<dbReference type="EMBL" id="MPIN01000021">
    <property type="protein sequence ID" value="OJH34179.1"/>
    <property type="molecule type" value="Genomic_DNA"/>
</dbReference>
<dbReference type="Pfam" id="PF14412">
    <property type="entry name" value="AHH"/>
    <property type="match status" value="1"/>
</dbReference>
<proteinExistence type="predicted"/>
<dbReference type="OrthoDB" id="5510548at2"/>
<dbReference type="Proteomes" id="UP000182229">
    <property type="component" value="Unassembled WGS sequence"/>
</dbReference>
<dbReference type="InterPro" id="IPR032871">
    <property type="entry name" value="AHH_dom_containing"/>
</dbReference>
<keyword evidence="2" id="KW-1185">Reference proteome</keyword>
<dbReference type="RefSeq" id="WP_071904699.1">
    <property type="nucleotide sequence ID" value="NZ_MPIN01000021.1"/>
</dbReference>
<comment type="caution">
    <text evidence="1">The sequence shown here is derived from an EMBL/GenBank/DDBJ whole genome shotgun (WGS) entry which is preliminary data.</text>
</comment>
<name>A0A1L9AVZ2_9BACT</name>
<organism evidence="1 2">
    <name type="scientific">Cystobacter ferrugineus</name>
    <dbReference type="NCBI Taxonomy" id="83449"/>
    <lineage>
        <taxon>Bacteria</taxon>
        <taxon>Pseudomonadati</taxon>
        <taxon>Myxococcota</taxon>
        <taxon>Myxococcia</taxon>
        <taxon>Myxococcales</taxon>
        <taxon>Cystobacterineae</taxon>
        <taxon>Archangiaceae</taxon>
        <taxon>Cystobacter</taxon>
    </lineage>
</organism>